<proteinExistence type="predicted"/>
<evidence type="ECO:0000313" key="1">
    <source>
        <dbReference type="EMBL" id="OTG02956.1"/>
    </source>
</evidence>
<protein>
    <submittedName>
        <fullName evidence="1">Uncharacterized protein</fullName>
    </submittedName>
</protein>
<sequence length="60" mass="6878">METRVQPTLKYSRSLTDGKPLPLTVRKRCRWQILLVGSNNLHFLPPCSRIATPLLLPTLH</sequence>
<reference evidence="2" key="1">
    <citation type="journal article" date="2017" name="Nature">
        <title>The sunflower genome provides insights into oil metabolism, flowering and Asterid evolution.</title>
        <authorList>
            <person name="Badouin H."/>
            <person name="Gouzy J."/>
            <person name="Grassa C.J."/>
            <person name="Murat F."/>
            <person name="Staton S.E."/>
            <person name="Cottret L."/>
            <person name="Lelandais-Briere C."/>
            <person name="Owens G.L."/>
            <person name="Carrere S."/>
            <person name="Mayjonade B."/>
            <person name="Legrand L."/>
            <person name="Gill N."/>
            <person name="Kane N.C."/>
            <person name="Bowers J.E."/>
            <person name="Hubner S."/>
            <person name="Bellec A."/>
            <person name="Berard A."/>
            <person name="Berges H."/>
            <person name="Blanchet N."/>
            <person name="Boniface M.C."/>
            <person name="Brunel D."/>
            <person name="Catrice O."/>
            <person name="Chaidir N."/>
            <person name="Claudel C."/>
            <person name="Donnadieu C."/>
            <person name="Faraut T."/>
            <person name="Fievet G."/>
            <person name="Helmstetter N."/>
            <person name="King M."/>
            <person name="Knapp S.J."/>
            <person name="Lai Z."/>
            <person name="Le Paslier M.C."/>
            <person name="Lippi Y."/>
            <person name="Lorenzon L."/>
            <person name="Mandel J.R."/>
            <person name="Marage G."/>
            <person name="Marchand G."/>
            <person name="Marquand E."/>
            <person name="Bret-Mestries E."/>
            <person name="Morien E."/>
            <person name="Nambeesan S."/>
            <person name="Nguyen T."/>
            <person name="Pegot-Espagnet P."/>
            <person name="Pouilly N."/>
            <person name="Raftis F."/>
            <person name="Sallet E."/>
            <person name="Schiex T."/>
            <person name="Thomas J."/>
            <person name="Vandecasteele C."/>
            <person name="Vares D."/>
            <person name="Vear F."/>
            <person name="Vautrin S."/>
            <person name="Crespi M."/>
            <person name="Mangin B."/>
            <person name="Burke J.M."/>
            <person name="Salse J."/>
            <person name="Munos S."/>
            <person name="Vincourt P."/>
            <person name="Rieseberg L.H."/>
            <person name="Langlade N.B."/>
        </authorList>
    </citation>
    <scope>NUCLEOTIDE SEQUENCE [LARGE SCALE GENOMIC DNA]</scope>
    <source>
        <strain evidence="2">cv. SF193</strain>
    </source>
</reference>
<accession>A0A251SXF5</accession>
<dbReference type="AlphaFoldDB" id="A0A251SXF5"/>
<keyword evidence="2" id="KW-1185">Reference proteome</keyword>
<name>A0A251SXF5_HELAN</name>
<dbReference type="Proteomes" id="UP000215914">
    <property type="component" value="Chromosome 13"/>
</dbReference>
<dbReference type="EMBL" id="CM007902">
    <property type="protein sequence ID" value="OTG02956.1"/>
    <property type="molecule type" value="Genomic_DNA"/>
</dbReference>
<gene>
    <name evidence="1" type="ORF">HannXRQ_Chr13g0418781</name>
</gene>
<evidence type="ECO:0000313" key="2">
    <source>
        <dbReference type="Proteomes" id="UP000215914"/>
    </source>
</evidence>
<dbReference type="InParanoid" id="A0A251SXF5"/>
<organism evidence="1 2">
    <name type="scientific">Helianthus annuus</name>
    <name type="common">Common sunflower</name>
    <dbReference type="NCBI Taxonomy" id="4232"/>
    <lineage>
        <taxon>Eukaryota</taxon>
        <taxon>Viridiplantae</taxon>
        <taxon>Streptophyta</taxon>
        <taxon>Embryophyta</taxon>
        <taxon>Tracheophyta</taxon>
        <taxon>Spermatophyta</taxon>
        <taxon>Magnoliopsida</taxon>
        <taxon>eudicotyledons</taxon>
        <taxon>Gunneridae</taxon>
        <taxon>Pentapetalae</taxon>
        <taxon>asterids</taxon>
        <taxon>campanulids</taxon>
        <taxon>Asterales</taxon>
        <taxon>Asteraceae</taxon>
        <taxon>Asteroideae</taxon>
        <taxon>Heliantheae alliance</taxon>
        <taxon>Heliantheae</taxon>
        <taxon>Helianthus</taxon>
    </lineage>
</organism>